<dbReference type="InterPro" id="IPR009057">
    <property type="entry name" value="Homeodomain-like_sf"/>
</dbReference>
<keyword evidence="3" id="KW-0804">Transcription</keyword>
<accession>A0A1Q8CPD9</accession>
<feature type="domain" description="HTH tetR-type" evidence="5">
    <location>
        <begin position="6"/>
        <end position="66"/>
    </location>
</feature>
<dbReference type="EMBL" id="MSIE01000031">
    <property type="protein sequence ID" value="OLF16232.1"/>
    <property type="molecule type" value="Genomic_DNA"/>
</dbReference>
<dbReference type="Proteomes" id="UP000185596">
    <property type="component" value="Unassembled WGS sequence"/>
</dbReference>
<dbReference type="OrthoDB" id="9805134at2"/>
<keyword evidence="7" id="KW-1185">Reference proteome</keyword>
<evidence type="ECO:0000256" key="3">
    <source>
        <dbReference type="ARBA" id="ARBA00023163"/>
    </source>
</evidence>
<reference evidence="6 7" key="1">
    <citation type="submission" date="2016-12" db="EMBL/GenBank/DDBJ databases">
        <title>The draft genome sequence of Actinophytocola sp. 11-183.</title>
        <authorList>
            <person name="Wang W."/>
            <person name="Yuan L."/>
        </authorList>
    </citation>
    <scope>NUCLEOTIDE SEQUENCE [LARGE SCALE GENOMIC DNA]</scope>
    <source>
        <strain evidence="6 7">11-183</strain>
    </source>
</reference>
<keyword evidence="1" id="KW-0805">Transcription regulation</keyword>
<evidence type="ECO:0000313" key="6">
    <source>
        <dbReference type="EMBL" id="OLF16232.1"/>
    </source>
</evidence>
<dbReference type="PANTHER" id="PTHR47506:SF1">
    <property type="entry name" value="HTH-TYPE TRANSCRIPTIONAL REGULATOR YJDC"/>
    <property type="match status" value="1"/>
</dbReference>
<organism evidence="6 7">
    <name type="scientific">Actinophytocola xanthii</name>
    <dbReference type="NCBI Taxonomy" id="1912961"/>
    <lineage>
        <taxon>Bacteria</taxon>
        <taxon>Bacillati</taxon>
        <taxon>Actinomycetota</taxon>
        <taxon>Actinomycetes</taxon>
        <taxon>Pseudonocardiales</taxon>
        <taxon>Pseudonocardiaceae</taxon>
    </lineage>
</organism>
<dbReference type="AlphaFoldDB" id="A0A1Q8CPD9"/>
<dbReference type="GO" id="GO:0003677">
    <property type="term" value="F:DNA binding"/>
    <property type="evidence" value="ECO:0007669"/>
    <property type="project" value="UniProtKB-UniRule"/>
</dbReference>
<dbReference type="STRING" id="1912961.BU204_17850"/>
<comment type="caution">
    <text evidence="6">The sequence shown here is derived from an EMBL/GenBank/DDBJ whole genome shotgun (WGS) entry which is preliminary data.</text>
</comment>
<protein>
    <submittedName>
        <fullName evidence="6">TetR family transcriptional regulator</fullName>
    </submittedName>
</protein>
<dbReference type="InterPro" id="IPR036271">
    <property type="entry name" value="Tet_transcr_reg_TetR-rel_C_sf"/>
</dbReference>
<evidence type="ECO:0000313" key="7">
    <source>
        <dbReference type="Proteomes" id="UP000185596"/>
    </source>
</evidence>
<evidence type="ECO:0000256" key="2">
    <source>
        <dbReference type="ARBA" id="ARBA00023125"/>
    </source>
</evidence>
<dbReference type="Pfam" id="PF16925">
    <property type="entry name" value="TetR_C_13"/>
    <property type="match status" value="1"/>
</dbReference>
<evidence type="ECO:0000256" key="4">
    <source>
        <dbReference type="PROSITE-ProRule" id="PRU00335"/>
    </source>
</evidence>
<dbReference type="Gene3D" id="1.10.10.60">
    <property type="entry name" value="Homeodomain-like"/>
    <property type="match status" value="1"/>
</dbReference>
<dbReference type="Pfam" id="PF00440">
    <property type="entry name" value="TetR_N"/>
    <property type="match status" value="1"/>
</dbReference>
<dbReference type="Gene3D" id="1.10.357.10">
    <property type="entry name" value="Tetracycline Repressor, domain 2"/>
    <property type="match status" value="1"/>
</dbReference>
<name>A0A1Q8CPD9_9PSEU</name>
<keyword evidence="2 4" id="KW-0238">DNA-binding</keyword>
<dbReference type="PANTHER" id="PTHR47506">
    <property type="entry name" value="TRANSCRIPTIONAL REGULATORY PROTEIN"/>
    <property type="match status" value="1"/>
</dbReference>
<dbReference type="RefSeq" id="WP_075126823.1">
    <property type="nucleotide sequence ID" value="NZ_MSIE01000031.1"/>
</dbReference>
<dbReference type="SUPFAM" id="SSF48498">
    <property type="entry name" value="Tetracyclin repressor-like, C-terminal domain"/>
    <property type="match status" value="1"/>
</dbReference>
<dbReference type="PRINTS" id="PR00455">
    <property type="entry name" value="HTHTETR"/>
</dbReference>
<gene>
    <name evidence="6" type="ORF">BU204_17850</name>
</gene>
<evidence type="ECO:0000256" key="1">
    <source>
        <dbReference type="ARBA" id="ARBA00023015"/>
    </source>
</evidence>
<proteinExistence type="predicted"/>
<dbReference type="PROSITE" id="PS50977">
    <property type="entry name" value="HTH_TETR_2"/>
    <property type="match status" value="1"/>
</dbReference>
<feature type="DNA-binding region" description="H-T-H motif" evidence="4">
    <location>
        <begin position="29"/>
        <end position="48"/>
    </location>
</feature>
<sequence>MARVKEFDPETALDAAMELFWAQGYEATSTADLVAHLGIARASLYATFGSKHELYVRALDRYVRLRDPSVVELLSRPGPALPAVRELVEAYARDSTGPERGRGCLVVNAAVERLPGDREAGRFVEASWNTVEVALTSALLRARAQGELDAGADPRRLARFLLVFLSGLRVTGKGGWDARRLRDAVTQAMDFLA</sequence>
<evidence type="ECO:0000259" key="5">
    <source>
        <dbReference type="PROSITE" id="PS50977"/>
    </source>
</evidence>
<dbReference type="InterPro" id="IPR001647">
    <property type="entry name" value="HTH_TetR"/>
</dbReference>
<dbReference type="InterPro" id="IPR011075">
    <property type="entry name" value="TetR_C"/>
</dbReference>
<dbReference type="SUPFAM" id="SSF46689">
    <property type="entry name" value="Homeodomain-like"/>
    <property type="match status" value="1"/>
</dbReference>